<evidence type="ECO:0000313" key="4">
    <source>
        <dbReference type="Proteomes" id="UP000053237"/>
    </source>
</evidence>
<dbReference type="CDD" id="cd00051">
    <property type="entry name" value="EFh"/>
    <property type="match status" value="1"/>
</dbReference>
<dbReference type="PROSITE" id="PS50222">
    <property type="entry name" value="EF_HAND_2"/>
    <property type="match status" value="2"/>
</dbReference>
<evidence type="ECO:0000259" key="2">
    <source>
        <dbReference type="PROSITE" id="PS50222"/>
    </source>
</evidence>
<evidence type="ECO:0000256" key="1">
    <source>
        <dbReference type="ARBA" id="ARBA00022837"/>
    </source>
</evidence>
<feature type="domain" description="EF-hand" evidence="2">
    <location>
        <begin position="192"/>
        <end position="227"/>
    </location>
</feature>
<dbReference type="InterPro" id="IPR018247">
    <property type="entry name" value="EF_Hand_1_Ca_BS"/>
</dbReference>
<reference evidence="3 4" key="1">
    <citation type="submission" date="2012-05" db="EMBL/GenBank/DDBJ databases">
        <title>Recombination and specialization in a pathogen metapopulation.</title>
        <authorList>
            <person name="Gardiner A."/>
            <person name="Kemen E."/>
            <person name="Schultz-Larsen T."/>
            <person name="MacLean D."/>
            <person name="Van Oosterhout C."/>
            <person name="Jones J.D.G."/>
        </authorList>
    </citation>
    <scope>NUCLEOTIDE SEQUENCE [LARGE SCALE GENOMIC DNA]</scope>
    <source>
        <strain evidence="3 4">Ac Nc2</strain>
    </source>
</reference>
<name>A0A024GD36_9STRA</name>
<dbReference type="OrthoDB" id="26525at2759"/>
<dbReference type="Gene3D" id="1.10.238.10">
    <property type="entry name" value="EF-hand"/>
    <property type="match status" value="1"/>
</dbReference>
<dbReference type="AlphaFoldDB" id="A0A024GD36"/>
<dbReference type="PROSITE" id="PS00018">
    <property type="entry name" value="EF_HAND_1"/>
    <property type="match status" value="2"/>
</dbReference>
<organism evidence="3 4">
    <name type="scientific">Albugo candida</name>
    <dbReference type="NCBI Taxonomy" id="65357"/>
    <lineage>
        <taxon>Eukaryota</taxon>
        <taxon>Sar</taxon>
        <taxon>Stramenopiles</taxon>
        <taxon>Oomycota</taxon>
        <taxon>Peronosporomycetes</taxon>
        <taxon>Albuginales</taxon>
        <taxon>Albuginaceae</taxon>
        <taxon>Albugo</taxon>
    </lineage>
</organism>
<dbReference type="InterPro" id="IPR002048">
    <property type="entry name" value="EF_hand_dom"/>
</dbReference>
<sequence>MGAGSSLTRAKSVRILVFPRCRTTSHRIGDQNAVEVIDRTSEVTKTRMSKTKINARIIDTLRNLKLKRDNSHALNLERIILKFGVARAAFDSLREIYDEFAEDDGLTYVGLKLALKALGTTILDQDLQEIFFESDVVRDNSLSMNEFVVSLAIGHLLGLLQTSESRKASSSSKRDSECSPSLGVNELDVVVKMFDLLISAYLLFDADGSGMIDSNEVLKVINPKTTSGRAGNHTERSGIGEARIKELDVNEDGTITFQEFVLTFQGWVGVDD</sequence>
<gene>
    <name evidence="3" type="ORF">BN9_055110</name>
</gene>
<proteinExistence type="predicted"/>
<dbReference type="Pfam" id="PF13833">
    <property type="entry name" value="EF-hand_8"/>
    <property type="match status" value="1"/>
</dbReference>
<keyword evidence="1" id="KW-0106">Calcium</keyword>
<accession>A0A024GD36</accession>
<dbReference type="Proteomes" id="UP000053237">
    <property type="component" value="Unassembled WGS sequence"/>
</dbReference>
<dbReference type="EMBL" id="CAIX01000077">
    <property type="protein sequence ID" value="CCI44687.1"/>
    <property type="molecule type" value="Genomic_DNA"/>
</dbReference>
<protein>
    <recommendedName>
        <fullName evidence="2">EF-hand domain-containing protein</fullName>
    </recommendedName>
</protein>
<dbReference type="STRING" id="65357.A0A024GD36"/>
<dbReference type="InterPro" id="IPR011992">
    <property type="entry name" value="EF-hand-dom_pair"/>
</dbReference>
<dbReference type="SUPFAM" id="SSF47473">
    <property type="entry name" value="EF-hand"/>
    <property type="match status" value="1"/>
</dbReference>
<dbReference type="InParanoid" id="A0A024GD36"/>
<keyword evidence="4" id="KW-1185">Reference proteome</keyword>
<dbReference type="GO" id="GO:0005509">
    <property type="term" value="F:calcium ion binding"/>
    <property type="evidence" value="ECO:0007669"/>
    <property type="project" value="InterPro"/>
</dbReference>
<feature type="domain" description="EF-hand" evidence="2">
    <location>
        <begin position="235"/>
        <end position="270"/>
    </location>
</feature>
<evidence type="ECO:0000313" key="3">
    <source>
        <dbReference type="EMBL" id="CCI44687.1"/>
    </source>
</evidence>
<comment type="caution">
    <text evidence="3">The sequence shown here is derived from an EMBL/GenBank/DDBJ whole genome shotgun (WGS) entry which is preliminary data.</text>
</comment>
<dbReference type="Pfam" id="PF13202">
    <property type="entry name" value="EF-hand_5"/>
    <property type="match status" value="2"/>
</dbReference>